<sequence>MQSSLTRASDCGDQRCSFLLLFLFVRAVGSGVSTVLPNPIGGCWDCCPMDFIPAFFANPTVLSYRWTERSVCSNMIIMLMDRK</sequence>
<dbReference type="GeneID" id="36521423"/>
<reference evidence="2 3" key="1">
    <citation type="submission" date="2017-12" db="EMBL/GenBank/DDBJ databases">
        <authorList>
            <consortium name="DOE Joint Genome Institute"/>
            <person name="Haridas S."/>
            <person name="Kjaerbolling I."/>
            <person name="Vesth T.C."/>
            <person name="Frisvad J.C."/>
            <person name="Nybo J.L."/>
            <person name="Theobald S."/>
            <person name="Kuo A."/>
            <person name="Bowyer P."/>
            <person name="Matsuda Y."/>
            <person name="Mondo S."/>
            <person name="Lyhne E.K."/>
            <person name="Kogle M.E."/>
            <person name="Clum A."/>
            <person name="Lipzen A."/>
            <person name="Salamov A."/>
            <person name="Ngan C.Y."/>
            <person name="Daum C."/>
            <person name="Chiniquy J."/>
            <person name="Barry K."/>
            <person name="LaButti K."/>
            <person name="Simmons B.A."/>
            <person name="Magnuson J.K."/>
            <person name="Mortensen U.H."/>
            <person name="Larsen T.O."/>
            <person name="Grigoriev I.V."/>
            <person name="Baker S.E."/>
            <person name="Andersen M.R."/>
            <person name="Nordberg H.P."/>
            <person name="Cantor M.N."/>
            <person name="Hua S.X."/>
        </authorList>
    </citation>
    <scope>NUCLEOTIDE SEQUENCE [LARGE SCALE GENOMIC DNA]</scope>
    <source>
        <strain evidence="2 3">CBS 102.13</strain>
    </source>
</reference>
<proteinExistence type="predicted"/>
<feature type="signal peptide" evidence="1">
    <location>
        <begin position="1"/>
        <end position="31"/>
    </location>
</feature>
<keyword evidence="3" id="KW-1185">Reference proteome</keyword>
<feature type="chain" id="PRO_5014164260" description="Secreted protein" evidence="1">
    <location>
        <begin position="32"/>
        <end position="83"/>
    </location>
</feature>
<protein>
    <recommendedName>
        <fullName evidence="4">Secreted protein</fullName>
    </recommendedName>
</protein>
<keyword evidence="1" id="KW-0732">Signal</keyword>
<evidence type="ECO:0000313" key="2">
    <source>
        <dbReference type="EMBL" id="PLB34049.1"/>
    </source>
</evidence>
<name>A0A2I2F099_ASPCN</name>
<dbReference type="AlphaFoldDB" id="A0A2I2F099"/>
<dbReference type="RefSeq" id="XP_024668061.1">
    <property type="nucleotide sequence ID" value="XM_024814263.1"/>
</dbReference>
<dbReference type="EMBL" id="KZ559187">
    <property type="protein sequence ID" value="PLB34049.1"/>
    <property type="molecule type" value="Genomic_DNA"/>
</dbReference>
<organism evidence="2 3">
    <name type="scientific">Aspergillus candidus</name>
    <dbReference type="NCBI Taxonomy" id="41067"/>
    <lineage>
        <taxon>Eukaryota</taxon>
        <taxon>Fungi</taxon>
        <taxon>Dikarya</taxon>
        <taxon>Ascomycota</taxon>
        <taxon>Pezizomycotina</taxon>
        <taxon>Eurotiomycetes</taxon>
        <taxon>Eurotiomycetidae</taxon>
        <taxon>Eurotiales</taxon>
        <taxon>Aspergillaceae</taxon>
        <taxon>Aspergillus</taxon>
        <taxon>Aspergillus subgen. Circumdati</taxon>
    </lineage>
</organism>
<gene>
    <name evidence="2" type="ORF">BDW47DRAFT_112889</name>
</gene>
<accession>A0A2I2F099</accession>
<evidence type="ECO:0008006" key="4">
    <source>
        <dbReference type="Google" id="ProtNLM"/>
    </source>
</evidence>
<evidence type="ECO:0000313" key="3">
    <source>
        <dbReference type="Proteomes" id="UP000234585"/>
    </source>
</evidence>
<dbReference type="Proteomes" id="UP000234585">
    <property type="component" value="Unassembled WGS sequence"/>
</dbReference>
<evidence type="ECO:0000256" key="1">
    <source>
        <dbReference type="SAM" id="SignalP"/>
    </source>
</evidence>